<organism evidence="3 4">
    <name type="scientific">Cenarchaeum symbiosum (strain A)</name>
    <dbReference type="NCBI Taxonomy" id="414004"/>
    <lineage>
        <taxon>Archaea</taxon>
        <taxon>Nitrososphaerota</taxon>
        <taxon>Candidatus Cenarchaeales</taxon>
        <taxon>Candidatus Cenarchaeaceae</taxon>
        <taxon>Candidatus Cenarchaeum</taxon>
    </lineage>
</organism>
<dbReference type="KEGG" id="csy:CENSYa_1358"/>
<dbReference type="PANTHER" id="PTHR30483">
    <property type="entry name" value="LEUCINE-SPECIFIC-BINDING PROTEIN"/>
    <property type="match status" value="1"/>
</dbReference>
<dbReference type="EnsemblBacteria" id="ABK77981">
    <property type="protein sequence ID" value="ABK77981"/>
    <property type="gene ID" value="CENSYa_1358"/>
</dbReference>
<evidence type="ECO:0000256" key="1">
    <source>
        <dbReference type="ARBA" id="ARBA00022729"/>
    </source>
</evidence>
<dbReference type="InterPro" id="IPR028082">
    <property type="entry name" value="Peripla_BP_I"/>
</dbReference>
<dbReference type="Proteomes" id="UP000000758">
    <property type="component" value="Chromosome"/>
</dbReference>
<evidence type="ECO:0000313" key="4">
    <source>
        <dbReference type="Proteomes" id="UP000000758"/>
    </source>
</evidence>
<dbReference type="Pfam" id="PF13458">
    <property type="entry name" value="Peripla_BP_6"/>
    <property type="match status" value="1"/>
</dbReference>
<feature type="domain" description="Leucine-binding protein" evidence="2">
    <location>
        <begin position="40"/>
        <end position="393"/>
    </location>
</feature>
<dbReference type="STRING" id="414004.CENSYa_1358"/>
<dbReference type="AlphaFoldDB" id="A0RXB4"/>
<sequence>MTAAGVAVGLSIGLAIGFSYSGTEDASPGQAMMAAGPSGTIDIGMALPASGDLSSRGYENGLGSKLAVVDFNEYLEEIGADWRFNLVIEDTQTDPIIALEKIQSLNSKGIKLVLGTETSAEIRNVKSYVDSNGMLLISPSSASPALAIKDNIFRLVPDDTQQGRVIATLAESRGISVIIPVYRGDVWGDGLYKSTRSSFEALGGTYDDGIRYSPESTVFSTEAHLLNEMLGGYLEDRPASEIGILLVGFEEAIHFFNSASSYEDLASVQWFGPAPLANNDILLEDPIAAGFIEDIGLISTQFAATENPTYDHVREEITKQIGRAPNTYAFSAYDSLWLIGLSILQVQSDDPERIKGVLHAVAKNYGGSLGPISLNEAGDLTDSNYALYTVRDGEWIVYGIYKAKTGEITT</sequence>
<dbReference type="InterPro" id="IPR028081">
    <property type="entry name" value="Leu-bd"/>
</dbReference>
<dbReference type="SUPFAM" id="SSF53822">
    <property type="entry name" value="Periplasmic binding protein-like I"/>
    <property type="match status" value="1"/>
</dbReference>
<evidence type="ECO:0000313" key="3">
    <source>
        <dbReference type="EMBL" id="ABK77981.1"/>
    </source>
</evidence>
<dbReference type="InterPro" id="IPR051010">
    <property type="entry name" value="BCAA_transport"/>
</dbReference>
<protein>
    <submittedName>
        <fullName evidence="3">ABC-type branched-chain amino acid transport system, periplasmic component</fullName>
    </submittedName>
</protein>
<dbReference type="PANTHER" id="PTHR30483:SF40">
    <property type="entry name" value="HISTIDINE KINASE"/>
    <property type="match status" value="1"/>
</dbReference>
<proteinExistence type="predicted"/>
<evidence type="ECO:0000259" key="2">
    <source>
        <dbReference type="Pfam" id="PF13458"/>
    </source>
</evidence>
<gene>
    <name evidence="3" type="ordered locus">CENSYa_1358</name>
</gene>
<reference evidence="3 4" key="1">
    <citation type="journal article" date="2006" name="Proc. Natl. Acad. Sci. U.S.A.">
        <title>Genomic analysis of the uncultivated marine crenarchaeote Cenarchaeum symbiosum.</title>
        <authorList>
            <person name="Hallam S.J."/>
            <person name="Konstantinidis K.T."/>
            <person name="Putnam N."/>
            <person name="Schleper C."/>
            <person name="Watanabe Y."/>
            <person name="Sugahara J."/>
            <person name="Preston C."/>
            <person name="de la Torre J."/>
            <person name="Richardson P.M."/>
            <person name="DeLong E.F."/>
        </authorList>
    </citation>
    <scope>NUCLEOTIDE SEQUENCE [LARGE SCALE GENOMIC DNA]</scope>
    <source>
        <strain evidence="4">A</strain>
    </source>
</reference>
<dbReference type="HOGENOM" id="CLU_027128_5_1_2"/>
<dbReference type="PATRIC" id="fig|414004.10.peg.1242"/>
<keyword evidence="4" id="KW-1185">Reference proteome</keyword>
<keyword evidence="1" id="KW-0732">Signal</keyword>
<name>A0RXB4_CENSY</name>
<accession>A0RXB4</accession>
<dbReference type="EMBL" id="DP000238">
    <property type="protein sequence ID" value="ABK77981.1"/>
    <property type="molecule type" value="Genomic_DNA"/>
</dbReference>
<dbReference type="Gene3D" id="3.40.50.2300">
    <property type="match status" value="2"/>
</dbReference>